<dbReference type="PANTHER" id="PTHR30231:SF41">
    <property type="entry name" value="DNA POLYMERASE III SUBUNIT EPSILON"/>
    <property type="match status" value="1"/>
</dbReference>
<reference evidence="5" key="2">
    <citation type="submission" date="2020-09" db="EMBL/GenBank/DDBJ databases">
        <authorList>
            <person name="Sun Q."/>
            <person name="Zhou Y."/>
        </authorList>
    </citation>
    <scope>NUCLEOTIDE SEQUENCE</scope>
    <source>
        <strain evidence="5">CGMCC 1.12777</strain>
    </source>
</reference>
<dbReference type="GO" id="GO:0005829">
    <property type="term" value="C:cytosol"/>
    <property type="evidence" value="ECO:0007669"/>
    <property type="project" value="TreeGrafter"/>
</dbReference>
<dbReference type="SMART" id="SM00479">
    <property type="entry name" value="EXOIII"/>
    <property type="match status" value="1"/>
</dbReference>
<keyword evidence="3" id="KW-0269">Exonuclease</keyword>
<gene>
    <name evidence="5" type="ORF">GCM10007096_11490</name>
</gene>
<evidence type="ECO:0000313" key="6">
    <source>
        <dbReference type="Proteomes" id="UP000656813"/>
    </source>
</evidence>
<keyword evidence="1" id="KW-0540">Nuclease</keyword>
<dbReference type="EMBL" id="BMFV01000006">
    <property type="protein sequence ID" value="GGH78291.1"/>
    <property type="molecule type" value="Genomic_DNA"/>
</dbReference>
<evidence type="ECO:0000259" key="4">
    <source>
        <dbReference type="SMART" id="SM00479"/>
    </source>
</evidence>
<feature type="domain" description="Exonuclease" evidence="4">
    <location>
        <begin position="54"/>
        <end position="220"/>
    </location>
</feature>
<accession>A0A8J2ZU21</accession>
<dbReference type="PANTHER" id="PTHR30231">
    <property type="entry name" value="DNA POLYMERASE III SUBUNIT EPSILON"/>
    <property type="match status" value="1"/>
</dbReference>
<organism evidence="5 6">
    <name type="scientific">Pullulanibacillus pueri</name>
    <dbReference type="NCBI Taxonomy" id="1437324"/>
    <lineage>
        <taxon>Bacteria</taxon>
        <taxon>Bacillati</taxon>
        <taxon>Bacillota</taxon>
        <taxon>Bacilli</taxon>
        <taxon>Bacillales</taxon>
        <taxon>Sporolactobacillaceae</taxon>
        <taxon>Pullulanibacillus</taxon>
    </lineage>
</organism>
<dbReference type="GO" id="GO:0003676">
    <property type="term" value="F:nucleic acid binding"/>
    <property type="evidence" value="ECO:0007669"/>
    <property type="project" value="InterPro"/>
</dbReference>
<keyword evidence="6" id="KW-1185">Reference proteome</keyword>
<dbReference type="InterPro" id="IPR013520">
    <property type="entry name" value="Ribonucl_H"/>
</dbReference>
<dbReference type="AlphaFoldDB" id="A0A8J2ZU21"/>
<dbReference type="RefSeq" id="WP_188496440.1">
    <property type="nucleotide sequence ID" value="NZ_BMFV01000006.1"/>
</dbReference>
<sequence length="234" mass="26792">MNDKQRQSWFGKLLTPAVPSNQSGTFQNEAFIRSLLKDAKRKRHDLQSQITQIPITLLDTETTGFHPEAGDQMISIALAKTQNGEILEDYYSLINPRRSIPENIRALTQIKEEDVESAPPLNEVIDHLLSLLSGTIIIGYHIQHDISFFNHFLWQNGRLKLTQQSLELRQIAEVLNSQPFPSLDDALDFYNVSCGQRHSAKGDVEAMLQLWRHLLDDMKQEKIITLMDLYARLA</sequence>
<comment type="caution">
    <text evidence="5">The sequence shown here is derived from an EMBL/GenBank/DDBJ whole genome shotgun (WGS) entry which is preliminary data.</text>
</comment>
<name>A0A8J2ZU21_9BACL</name>
<dbReference type="Proteomes" id="UP000656813">
    <property type="component" value="Unassembled WGS sequence"/>
</dbReference>
<dbReference type="InterPro" id="IPR012337">
    <property type="entry name" value="RNaseH-like_sf"/>
</dbReference>
<dbReference type="CDD" id="cd06127">
    <property type="entry name" value="DEDDh"/>
    <property type="match status" value="1"/>
</dbReference>
<proteinExistence type="predicted"/>
<evidence type="ECO:0000313" key="5">
    <source>
        <dbReference type="EMBL" id="GGH78291.1"/>
    </source>
</evidence>
<evidence type="ECO:0000256" key="1">
    <source>
        <dbReference type="ARBA" id="ARBA00022722"/>
    </source>
</evidence>
<dbReference type="InterPro" id="IPR036397">
    <property type="entry name" value="RNaseH_sf"/>
</dbReference>
<keyword evidence="2" id="KW-0378">Hydrolase</keyword>
<dbReference type="GO" id="GO:0045004">
    <property type="term" value="P:DNA replication proofreading"/>
    <property type="evidence" value="ECO:0007669"/>
    <property type="project" value="TreeGrafter"/>
</dbReference>
<dbReference type="Pfam" id="PF00929">
    <property type="entry name" value="RNase_T"/>
    <property type="match status" value="1"/>
</dbReference>
<reference evidence="5" key="1">
    <citation type="journal article" date="2014" name="Int. J. Syst. Evol. Microbiol.">
        <title>Complete genome sequence of Corynebacterium casei LMG S-19264T (=DSM 44701T), isolated from a smear-ripened cheese.</title>
        <authorList>
            <consortium name="US DOE Joint Genome Institute (JGI-PGF)"/>
            <person name="Walter F."/>
            <person name="Albersmeier A."/>
            <person name="Kalinowski J."/>
            <person name="Ruckert C."/>
        </authorList>
    </citation>
    <scope>NUCLEOTIDE SEQUENCE</scope>
    <source>
        <strain evidence="5">CGMCC 1.12777</strain>
    </source>
</reference>
<evidence type="ECO:0000256" key="2">
    <source>
        <dbReference type="ARBA" id="ARBA00022801"/>
    </source>
</evidence>
<protein>
    <recommendedName>
        <fullName evidence="4">Exonuclease domain-containing protein</fullName>
    </recommendedName>
</protein>
<dbReference type="Gene3D" id="3.30.420.10">
    <property type="entry name" value="Ribonuclease H-like superfamily/Ribonuclease H"/>
    <property type="match status" value="1"/>
</dbReference>
<dbReference type="GO" id="GO:0008408">
    <property type="term" value="F:3'-5' exonuclease activity"/>
    <property type="evidence" value="ECO:0007669"/>
    <property type="project" value="TreeGrafter"/>
</dbReference>
<dbReference type="SUPFAM" id="SSF53098">
    <property type="entry name" value="Ribonuclease H-like"/>
    <property type="match status" value="1"/>
</dbReference>
<evidence type="ECO:0000256" key="3">
    <source>
        <dbReference type="ARBA" id="ARBA00022839"/>
    </source>
</evidence>
<dbReference type="FunFam" id="3.30.420.10:FF:000045">
    <property type="entry name" value="3'-5' exonuclease DinG"/>
    <property type="match status" value="1"/>
</dbReference>